<name>A0A819QZ62_9BILA</name>
<evidence type="ECO:0000313" key="3">
    <source>
        <dbReference type="EMBL" id="CAF4036384.1"/>
    </source>
</evidence>
<protein>
    <recommendedName>
        <fullName evidence="5">F-box domain-containing protein</fullName>
    </recommendedName>
</protein>
<dbReference type="EMBL" id="CAJNOO010001553">
    <property type="protein sequence ID" value="CAF1169504.1"/>
    <property type="molecule type" value="Genomic_DNA"/>
</dbReference>
<gene>
    <name evidence="2" type="ORF">FNK824_LOCUS23317</name>
    <name evidence="3" type="ORF">OTI717_LOCUS30911</name>
    <name evidence="1" type="ORF">RFH988_LOCUS22892</name>
</gene>
<reference evidence="3" key="1">
    <citation type="submission" date="2021-02" db="EMBL/GenBank/DDBJ databases">
        <authorList>
            <person name="Nowell W R."/>
        </authorList>
    </citation>
    <scope>NUCLEOTIDE SEQUENCE</scope>
</reference>
<comment type="caution">
    <text evidence="3">The sequence shown here is derived from an EMBL/GenBank/DDBJ whole genome shotgun (WGS) entry which is preliminary data.</text>
</comment>
<proteinExistence type="predicted"/>
<dbReference type="Proteomes" id="UP000663882">
    <property type="component" value="Unassembled WGS sequence"/>
</dbReference>
<dbReference type="Proteomes" id="UP000663874">
    <property type="component" value="Unassembled WGS sequence"/>
</dbReference>
<dbReference type="AlphaFoldDB" id="A0A819QZ62"/>
<dbReference type="OrthoDB" id="10025149at2759"/>
<evidence type="ECO:0000313" key="1">
    <source>
        <dbReference type="EMBL" id="CAF1169504.1"/>
    </source>
</evidence>
<dbReference type="EMBL" id="CAJOAX010008544">
    <property type="protein sequence ID" value="CAF4036384.1"/>
    <property type="molecule type" value="Genomic_DNA"/>
</dbReference>
<evidence type="ECO:0000313" key="4">
    <source>
        <dbReference type="Proteomes" id="UP000663823"/>
    </source>
</evidence>
<evidence type="ECO:0008006" key="5">
    <source>
        <dbReference type="Google" id="ProtNLM"/>
    </source>
</evidence>
<dbReference type="EMBL" id="CAJOBE010004909">
    <property type="protein sequence ID" value="CAF3952680.1"/>
    <property type="molecule type" value="Genomic_DNA"/>
</dbReference>
<evidence type="ECO:0000313" key="2">
    <source>
        <dbReference type="EMBL" id="CAF3952680.1"/>
    </source>
</evidence>
<sequence length="594" mass="69719">MYSTFESLSAELLFELFDSLSPYDLFRIFINLNSHLKVIVHSYPLRLDFRSINRSKFDFICRHIQPKQVISLILCDEYVPEQVKLFLDHFPHFKEEFLYLQSVTLIEAGINTFINLPLSVSSLSIRRFDTDNHSKTYINEILSQQTKVLTYLKIDNKDLQYLIDIHFPALTHLIILGGYPYVRKYIDASSPLENIDIHSLIQQWQCFLIHLYLVIDNEIRYSTFNLDRFSHCLTHLTLHFHQDIQVSFVCLEQCLIKLSQLIDFTCQANGSWDLIDGKQWEKFILKTQIIRFNFKFECDLIEEISSILESFRSSFWLKERHWYVGCYQDESKTSTIIYSIPRFRIRTLKYPSTVYPHMTTAPSNIEQKFFYSSKIDFFFCDMNKLIAPVNYRFNQVKSLTLSGSSLLSLNILSSIVNLQQIQHLDVADIHLLLPDELENLIAHTPRVTSLLMKFDPLFIIPSQINYLLLQGPGQSISLDRLYYTISSVKRLEISMASKQMIIDVIDRFLGLENLDIYFDDDDLDDNDLDDNDLDDLDDLDVDSMTIYKGISNDWLIQNTHRLKSHDFTCRYLSEFSPAMYLSFGDPRKQNGDQD</sequence>
<accession>A0A819QZ62</accession>
<organism evidence="3 4">
    <name type="scientific">Rotaria sordida</name>
    <dbReference type="NCBI Taxonomy" id="392033"/>
    <lineage>
        <taxon>Eukaryota</taxon>
        <taxon>Metazoa</taxon>
        <taxon>Spiralia</taxon>
        <taxon>Gnathifera</taxon>
        <taxon>Rotifera</taxon>
        <taxon>Eurotatoria</taxon>
        <taxon>Bdelloidea</taxon>
        <taxon>Philodinida</taxon>
        <taxon>Philodinidae</taxon>
        <taxon>Rotaria</taxon>
    </lineage>
</organism>
<dbReference type="Proteomes" id="UP000663823">
    <property type="component" value="Unassembled WGS sequence"/>
</dbReference>